<reference evidence="2 3" key="1">
    <citation type="journal article" date="2012" name="Genome Biol.">
        <title>Genome and low-iron response of an oceanic diatom adapted to chronic iron limitation.</title>
        <authorList>
            <person name="Lommer M."/>
            <person name="Specht M."/>
            <person name="Roy A.S."/>
            <person name="Kraemer L."/>
            <person name="Andreson R."/>
            <person name="Gutowska M.A."/>
            <person name="Wolf J."/>
            <person name="Bergner S.V."/>
            <person name="Schilhabel M.B."/>
            <person name="Klostermeier U.C."/>
            <person name="Beiko R.G."/>
            <person name="Rosenstiel P."/>
            <person name="Hippler M."/>
            <person name="Laroche J."/>
        </authorList>
    </citation>
    <scope>NUCLEOTIDE SEQUENCE [LARGE SCALE GENOMIC DNA]</scope>
    <source>
        <strain evidence="2 3">CCMP1005</strain>
    </source>
</reference>
<organism evidence="2 3">
    <name type="scientific">Thalassiosira oceanica</name>
    <name type="common">Marine diatom</name>
    <dbReference type="NCBI Taxonomy" id="159749"/>
    <lineage>
        <taxon>Eukaryota</taxon>
        <taxon>Sar</taxon>
        <taxon>Stramenopiles</taxon>
        <taxon>Ochrophyta</taxon>
        <taxon>Bacillariophyta</taxon>
        <taxon>Coscinodiscophyceae</taxon>
        <taxon>Thalassiosirophycidae</taxon>
        <taxon>Thalassiosirales</taxon>
        <taxon>Thalassiosiraceae</taxon>
        <taxon>Thalassiosira</taxon>
    </lineage>
</organism>
<feature type="region of interest" description="Disordered" evidence="1">
    <location>
        <begin position="60"/>
        <end position="79"/>
    </location>
</feature>
<evidence type="ECO:0000256" key="1">
    <source>
        <dbReference type="SAM" id="MobiDB-lite"/>
    </source>
</evidence>
<dbReference type="Proteomes" id="UP000266841">
    <property type="component" value="Unassembled WGS sequence"/>
</dbReference>
<accession>K0RNB6</accession>
<evidence type="ECO:0000313" key="2">
    <source>
        <dbReference type="EMBL" id="EJK48242.1"/>
    </source>
</evidence>
<keyword evidence="3" id="KW-1185">Reference proteome</keyword>
<protein>
    <submittedName>
        <fullName evidence="2">Uncharacterized protein</fullName>
    </submittedName>
</protein>
<name>K0RNB6_THAOC</name>
<gene>
    <name evidence="2" type="ORF">THAOC_32979</name>
</gene>
<dbReference type="AlphaFoldDB" id="K0RNB6"/>
<feature type="region of interest" description="Disordered" evidence="1">
    <location>
        <begin position="1"/>
        <end position="27"/>
    </location>
</feature>
<sequence length="79" mass="8499">MTHLPELTTKVGAEIKKERGAQLDGPDWAQTEGLVRRQSLTLTWTAADHLPWTAAQLAAGQASSAPHESIKALTLDPRG</sequence>
<comment type="caution">
    <text evidence="2">The sequence shown here is derived from an EMBL/GenBank/DDBJ whole genome shotgun (WGS) entry which is preliminary data.</text>
</comment>
<proteinExistence type="predicted"/>
<dbReference type="EMBL" id="AGNL01046091">
    <property type="protein sequence ID" value="EJK48242.1"/>
    <property type="molecule type" value="Genomic_DNA"/>
</dbReference>
<evidence type="ECO:0000313" key="3">
    <source>
        <dbReference type="Proteomes" id="UP000266841"/>
    </source>
</evidence>